<sequence>MGAGRKTETFHAPANFNYVASAAPGSNSMYQGFRNLHKSDLGGVIFGCKNNTMQECLTKQLFGLPSAHYSYIRNIDAGLPLFLFNYSDRTMHGIFKAAGSGEVNIDPYAWSDDGTVKTPYPAQVRILTMTSCLPLSEDQFKKVIGDNYYTFSHFWFELDHAQTKKLISLFKPSNPGYAPISIPASHNIPPTTLSNAQPNISYRQTLLKHLNPSNLASAPPNSDKWSSNKAISSNKEVNNNREMQDTWANKVEGKENNWEVQDTWVNKAELKENCNNDTGSGHDAVHNKNDLGFGLTQLGVASESGFDEQTVLNKLKALASERVELIGCTSENLRNELALDADPKIEVPGEPSGISRTQLAQSNGNHELITILKEQVFRITGLQKKQVESDNKIKWLEDIDNQSRRKIFQLESRLEKLEQMLGISAEYTFECEKLIYLVGGFNSLDWLTSFDAFVPSKDRLMSLKRMSTARAYTAVATLGEVIFIFGGGDGNSWSDIVECYKRSTDEWIQCPPLSCSKGSLAGTTLGGKIFAIGGGDGENCFSCVEMLDPSVDKWVFGESMNEKRFGPAAIDFKGAIYTVGGYDGKYYLSSAERYDPREGSWARLPSMTERRGCFSLANVNEKLYAVGGYDGGKMVSSVEIFDPRLPAWVPGMPMQKARGYAGSAVIDDTLYMMGGLSNGDEVTEIVECFDQRNGWYAPGFKSIGRRCFFSAVVM</sequence>
<dbReference type="SMART" id="SM00767">
    <property type="entry name" value="DCD"/>
    <property type="match status" value="1"/>
</dbReference>
<dbReference type="Pfam" id="PF10539">
    <property type="entry name" value="Dev_Cell_Death"/>
    <property type="match status" value="1"/>
</dbReference>
<evidence type="ECO:0000259" key="1">
    <source>
        <dbReference type="PROSITE" id="PS51222"/>
    </source>
</evidence>
<accession>A0AAD5Z4G4</accession>
<dbReference type="InterPro" id="IPR006652">
    <property type="entry name" value="Kelch_1"/>
</dbReference>
<evidence type="ECO:0000313" key="2">
    <source>
        <dbReference type="EMBL" id="KAJ3686693.1"/>
    </source>
</evidence>
<proteinExistence type="predicted"/>
<dbReference type="AlphaFoldDB" id="A0AAD5Z4G4"/>
<dbReference type="Proteomes" id="UP001210211">
    <property type="component" value="Unassembled WGS sequence"/>
</dbReference>
<feature type="domain" description="DCD" evidence="1">
    <location>
        <begin position="39"/>
        <end position="172"/>
    </location>
</feature>
<dbReference type="InterPro" id="IPR044832">
    <property type="entry name" value="NRP-like"/>
</dbReference>
<reference evidence="2 3" key="1">
    <citation type="journal article" date="2022" name="Cell">
        <title>Repeat-based holocentromeres influence genome architecture and karyotype evolution.</title>
        <authorList>
            <person name="Hofstatter P.G."/>
            <person name="Thangavel G."/>
            <person name="Lux T."/>
            <person name="Neumann P."/>
            <person name="Vondrak T."/>
            <person name="Novak P."/>
            <person name="Zhang M."/>
            <person name="Costa L."/>
            <person name="Castellani M."/>
            <person name="Scott A."/>
            <person name="Toegelov H."/>
            <person name="Fuchs J."/>
            <person name="Mata-Sucre Y."/>
            <person name="Dias Y."/>
            <person name="Vanzela A.L.L."/>
            <person name="Huettel B."/>
            <person name="Almeida C.C.S."/>
            <person name="Simkova H."/>
            <person name="Souza G."/>
            <person name="Pedrosa-Harand A."/>
            <person name="Macas J."/>
            <person name="Mayer K.F.X."/>
            <person name="Houben A."/>
            <person name="Marques A."/>
        </authorList>
    </citation>
    <scope>NUCLEOTIDE SEQUENCE [LARGE SCALE GENOMIC DNA]</scope>
    <source>
        <strain evidence="2">RhyTen1mFocal</strain>
    </source>
</reference>
<dbReference type="SMART" id="SM00612">
    <property type="entry name" value="Kelch"/>
    <property type="match status" value="5"/>
</dbReference>
<protein>
    <recommendedName>
        <fullName evidence="1">DCD domain-containing protein</fullName>
    </recommendedName>
</protein>
<name>A0AAD5Z4G4_9POAL</name>
<dbReference type="Gene3D" id="2.120.10.80">
    <property type="entry name" value="Kelch-type beta propeller"/>
    <property type="match status" value="1"/>
</dbReference>
<dbReference type="SUPFAM" id="SSF117281">
    <property type="entry name" value="Kelch motif"/>
    <property type="match status" value="1"/>
</dbReference>
<organism evidence="2 3">
    <name type="scientific">Rhynchospora tenuis</name>
    <dbReference type="NCBI Taxonomy" id="198213"/>
    <lineage>
        <taxon>Eukaryota</taxon>
        <taxon>Viridiplantae</taxon>
        <taxon>Streptophyta</taxon>
        <taxon>Embryophyta</taxon>
        <taxon>Tracheophyta</taxon>
        <taxon>Spermatophyta</taxon>
        <taxon>Magnoliopsida</taxon>
        <taxon>Liliopsida</taxon>
        <taxon>Poales</taxon>
        <taxon>Cyperaceae</taxon>
        <taxon>Cyperoideae</taxon>
        <taxon>Rhynchosporeae</taxon>
        <taxon>Rhynchospora</taxon>
    </lineage>
</organism>
<dbReference type="PANTHER" id="PTHR46034">
    <property type="match status" value="1"/>
</dbReference>
<dbReference type="GO" id="GO:0034976">
    <property type="term" value="P:response to endoplasmic reticulum stress"/>
    <property type="evidence" value="ECO:0007669"/>
    <property type="project" value="InterPro"/>
</dbReference>
<dbReference type="EMBL" id="JAMRDG010000002">
    <property type="protein sequence ID" value="KAJ3686693.1"/>
    <property type="molecule type" value="Genomic_DNA"/>
</dbReference>
<gene>
    <name evidence="2" type="ORF">LUZ61_015857</name>
</gene>
<keyword evidence="3" id="KW-1185">Reference proteome</keyword>
<comment type="caution">
    <text evidence="2">The sequence shown here is derived from an EMBL/GenBank/DDBJ whole genome shotgun (WGS) entry which is preliminary data.</text>
</comment>
<dbReference type="InterPro" id="IPR013989">
    <property type="entry name" value="Dev_and_cell_death_domain"/>
</dbReference>
<evidence type="ECO:0000313" key="3">
    <source>
        <dbReference type="Proteomes" id="UP001210211"/>
    </source>
</evidence>
<dbReference type="PROSITE" id="PS51222">
    <property type="entry name" value="DCD"/>
    <property type="match status" value="1"/>
</dbReference>
<dbReference type="InterPro" id="IPR015915">
    <property type="entry name" value="Kelch-typ_b-propeller"/>
</dbReference>
<dbReference type="Pfam" id="PF01344">
    <property type="entry name" value="Kelch_1"/>
    <property type="match status" value="4"/>
</dbReference>
<dbReference type="PANTHER" id="PTHR46034:SF7">
    <property type="entry name" value="INFLUENZA VIRUS NS1A-BINDING PROTEIN"/>
    <property type="match status" value="1"/>
</dbReference>